<reference evidence="6" key="1">
    <citation type="submission" date="2022-06" db="EMBL/GenBank/DDBJ databases">
        <authorList>
            <person name="Berger JAMES D."/>
            <person name="Berger JAMES D."/>
        </authorList>
    </citation>
    <scope>NUCLEOTIDE SEQUENCE [LARGE SCALE GENOMIC DNA]</scope>
</reference>
<dbReference type="WBParaSite" id="TREG1_28630.2">
    <property type="protein sequence ID" value="TREG1_28630.2"/>
    <property type="gene ID" value="TREG1_28630"/>
</dbReference>
<dbReference type="InterPro" id="IPR051038">
    <property type="entry name" value="RMT2/GAMT_Mtase"/>
</dbReference>
<dbReference type="PANTHER" id="PTHR32379">
    <property type="entry name" value="GUANIDINOACETATE N-METHYLTRANSFERASE"/>
    <property type="match status" value="1"/>
</dbReference>
<keyword evidence="4" id="KW-0040">ANK repeat</keyword>
<feature type="repeat" description="ANK" evidence="4">
    <location>
        <begin position="44"/>
        <end position="76"/>
    </location>
</feature>
<dbReference type="Gene3D" id="1.25.40.20">
    <property type="entry name" value="Ankyrin repeat-containing domain"/>
    <property type="match status" value="1"/>
</dbReference>
<dbReference type="InterPro" id="IPR002110">
    <property type="entry name" value="Ankyrin_rpt"/>
</dbReference>
<accession>A0AA85JMG6</accession>
<dbReference type="GO" id="GO:0005737">
    <property type="term" value="C:cytoplasm"/>
    <property type="evidence" value="ECO:0007669"/>
    <property type="project" value="TreeGrafter"/>
</dbReference>
<sequence length="391" mass="44273">MCEEIQPRPADLELFNACYSGDFEKVVKLVEEEDADICYQDFKTGVSPLMIAAGIGHTDIVNYLLSEGAPWNAVDRKYLCAGDYAAKNGHQLCIDAILNHAVMSEFLLSLAVDKSESLSLENIDSMNYSRVVENRTEKTEQLNAAYLASRLEYTEDGKCLVDTNTQLAVMMDWETPIMKKHAAWICHADVVDNKPPLNILNVGFGMGIVDTAIQKYSPHSHVIIEAHPEVLQKMQSEGWYQRPGVRIIASRWQDAVVTLANEIEEGKMPRFSGIFFDTYAEDDKDLKEFNSWLPKLLSLPPGEEQSVGNESEVQLLPGRYSYYNGLCPDNVFFHGVACETIRLHLKRLGLCCVYEAVPVDVTGQDLWKNVAERYWYFDTYFLPKCTFDCKD</sequence>
<proteinExistence type="predicted"/>
<dbReference type="WBParaSite" id="TREG1_28630.3">
    <property type="protein sequence ID" value="TREG1_28630.3"/>
    <property type="gene ID" value="TREG1_28630"/>
</dbReference>
<evidence type="ECO:0000313" key="8">
    <source>
        <dbReference type="WBParaSite" id="TREG1_28630.3"/>
    </source>
</evidence>
<keyword evidence="1" id="KW-0489">Methyltransferase</keyword>
<dbReference type="GO" id="GO:0008757">
    <property type="term" value="F:S-adenosylmethionine-dependent methyltransferase activity"/>
    <property type="evidence" value="ECO:0007669"/>
    <property type="project" value="TreeGrafter"/>
</dbReference>
<protein>
    <submittedName>
        <fullName evidence="7 8">ANK_REP_REGION domain-containing protein</fullName>
    </submittedName>
</protein>
<dbReference type="PROSITE" id="PS50297">
    <property type="entry name" value="ANK_REP_REGION"/>
    <property type="match status" value="1"/>
</dbReference>
<dbReference type="InterPro" id="IPR029063">
    <property type="entry name" value="SAM-dependent_MTases_sf"/>
</dbReference>
<keyword evidence="3" id="KW-0949">S-adenosyl-L-methionine</keyword>
<dbReference type="InterPro" id="IPR026480">
    <property type="entry name" value="RMT2_dom"/>
</dbReference>
<dbReference type="Gene3D" id="3.40.50.150">
    <property type="entry name" value="Vaccinia Virus protein VP39"/>
    <property type="match status" value="1"/>
</dbReference>
<dbReference type="InterPro" id="IPR036770">
    <property type="entry name" value="Ankyrin_rpt-contain_sf"/>
</dbReference>
<keyword evidence="6" id="KW-1185">Reference proteome</keyword>
<dbReference type="AlphaFoldDB" id="A0AA85JMG6"/>
<evidence type="ECO:0000256" key="1">
    <source>
        <dbReference type="ARBA" id="ARBA00022603"/>
    </source>
</evidence>
<evidence type="ECO:0000259" key="5">
    <source>
        <dbReference type="PROSITE" id="PS51559"/>
    </source>
</evidence>
<feature type="domain" description="RMT2" evidence="5">
    <location>
        <begin position="136"/>
        <end position="391"/>
    </location>
</feature>
<dbReference type="PROSITE" id="PS51559">
    <property type="entry name" value="SAM_RMT2"/>
    <property type="match status" value="1"/>
</dbReference>
<reference evidence="7 8" key="2">
    <citation type="submission" date="2023-11" db="UniProtKB">
        <authorList>
            <consortium name="WormBaseParasite"/>
        </authorList>
    </citation>
    <scope>IDENTIFICATION</scope>
</reference>
<dbReference type="SUPFAM" id="SSF53335">
    <property type="entry name" value="S-adenosyl-L-methionine-dependent methyltransferases"/>
    <property type="match status" value="1"/>
</dbReference>
<dbReference type="Proteomes" id="UP000050795">
    <property type="component" value="Unassembled WGS sequence"/>
</dbReference>
<organism evidence="6 8">
    <name type="scientific">Trichobilharzia regenti</name>
    <name type="common">Nasal bird schistosome</name>
    <dbReference type="NCBI Taxonomy" id="157069"/>
    <lineage>
        <taxon>Eukaryota</taxon>
        <taxon>Metazoa</taxon>
        <taxon>Spiralia</taxon>
        <taxon>Lophotrochozoa</taxon>
        <taxon>Platyhelminthes</taxon>
        <taxon>Trematoda</taxon>
        <taxon>Digenea</taxon>
        <taxon>Strigeidida</taxon>
        <taxon>Schistosomatoidea</taxon>
        <taxon>Schistosomatidae</taxon>
        <taxon>Trichobilharzia</taxon>
    </lineage>
</organism>
<evidence type="ECO:0000313" key="7">
    <source>
        <dbReference type="WBParaSite" id="TREG1_28630.2"/>
    </source>
</evidence>
<dbReference type="PANTHER" id="PTHR32379:SF1">
    <property type="entry name" value="GUANIDINOACETATE N-METHYLTRANSFERASE"/>
    <property type="match status" value="1"/>
</dbReference>
<evidence type="ECO:0000256" key="4">
    <source>
        <dbReference type="PROSITE-ProRule" id="PRU00023"/>
    </source>
</evidence>
<dbReference type="SUPFAM" id="SSF48403">
    <property type="entry name" value="Ankyrin repeat"/>
    <property type="match status" value="1"/>
</dbReference>
<evidence type="ECO:0000256" key="2">
    <source>
        <dbReference type="ARBA" id="ARBA00022679"/>
    </source>
</evidence>
<keyword evidence="2" id="KW-0808">Transferase</keyword>
<dbReference type="GO" id="GO:0032259">
    <property type="term" value="P:methylation"/>
    <property type="evidence" value="ECO:0007669"/>
    <property type="project" value="UniProtKB-KW"/>
</dbReference>
<name>A0AA85JMG6_TRIRE</name>
<evidence type="ECO:0000256" key="3">
    <source>
        <dbReference type="ARBA" id="ARBA00022691"/>
    </source>
</evidence>
<dbReference type="Pfam" id="PF12796">
    <property type="entry name" value="Ank_2"/>
    <property type="match status" value="1"/>
</dbReference>
<dbReference type="GO" id="GO:0005634">
    <property type="term" value="C:nucleus"/>
    <property type="evidence" value="ECO:0007669"/>
    <property type="project" value="TreeGrafter"/>
</dbReference>
<dbReference type="PROSITE" id="PS50088">
    <property type="entry name" value="ANK_REPEAT"/>
    <property type="match status" value="1"/>
</dbReference>
<evidence type="ECO:0000313" key="6">
    <source>
        <dbReference type="Proteomes" id="UP000050795"/>
    </source>
</evidence>